<accession>A0ABT5I0E5</accession>
<evidence type="ECO:0000256" key="2">
    <source>
        <dbReference type="ARBA" id="ARBA00009077"/>
    </source>
</evidence>
<sequence length="388" mass="41391">MSETRDTMKFATKAIHAGFDYHQHNRAVMPPIYQTSAFAHDAVGESLEFAYARTGTPTRAALEANFAALEDAAHGLAFASGMAAIDAVLRATLKPGDEVIAVADLYGGAYRILDKVLAAQGIKVTFADLSDAANLEAVISSNTRLVWLETPTNPLLGMVDIAALAAIAHQHGAVVAVDNTFATPYLQNPLNQGADIVVHSATKYLGGHSDVLLGLVAVNDAALFKAIKFIQNAAGAVPGPQDCFLTLRGIKTLALRMERHCDNAEKVAAFLQNHPAIDKVFFPGLPEHPGHELAKRQMRRFGGIVTVYLKEDSRAAASRVASRLQLFLLAESLGGVESLVNHSYTMSHGGMPPEQKAALGIREGQLRLSIGIEDIDDILADLAQALAE</sequence>
<dbReference type="Proteomes" id="UP001221566">
    <property type="component" value="Unassembled WGS sequence"/>
</dbReference>
<dbReference type="InterPro" id="IPR015422">
    <property type="entry name" value="PyrdxlP-dep_Trfase_small"/>
</dbReference>
<dbReference type="InterPro" id="IPR015421">
    <property type="entry name" value="PyrdxlP-dep_Trfase_major"/>
</dbReference>
<dbReference type="CDD" id="cd00614">
    <property type="entry name" value="CGS_like"/>
    <property type="match status" value="1"/>
</dbReference>
<evidence type="ECO:0000256" key="4">
    <source>
        <dbReference type="RuleBase" id="RU362118"/>
    </source>
</evidence>
<dbReference type="Pfam" id="PF01053">
    <property type="entry name" value="Cys_Met_Meta_PP"/>
    <property type="match status" value="1"/>
</dbReference>
<comment type="cofactor">
    <cofactor evidence="1 4">
        <name>pyridoxal 5'-phosphate</name>
        <dbReference type="ChEBI" id="CHEBI:597326"/>
    </cofactor>
</comment>
<dbReference type="InterPro" id="IPR015424">
    <property type="entry name" value="PyrdxlP-dep_Trfase"/>
</dbReference>
<dbReference type="PIRSF" id="PIRSF001434">
    <property type="entry name" value="CGS"/>
    <property type="match status" value="1"/>
</dbReference>
<dbReference type="Gene3D" id="3.90.1150.10">
    <property type="entry name" value="Aspartate Aminotransferase, domain 1"/>
    <property type="match status" value="1"/>
</dbReference>
<dbReference type="SUPFAM" id="SSF53383">
    <property type="entry name" value="PLP-dependent transferases"/>
    <property type="match status" value="1"/>
</dbReference>
<keyword evidence="6" id="KW-1185">Reference proteome</keyword>
<evidence type="ECO:0000256" key="3">
    <source>
        <dbReference type="ARBA" id="ARBA00022898"/>
    </source>
</evidence>
<keyword evidence="3 4" id="KW-0663">Pyridoxal phosphate</keyword>
<dbReference type="Gene3D" id="3.40.640.10">
    <property type="entry name" value="Type I PLP-dependent aspartate aminotransferase-like (Major domain)"/>
    <property type="match status" value="1"/>
</dbReference>
<evidence type="ECO:0000256" key="1">
    <source>
        <dbReference type="ARBA" id="ARBA00001933"/>
    </source>
</evidence>
<dbReference type="InterPro" id="IPR054542">
    <property type="entry name" value="Cys_met_metab_PP"/>
</dbReference>
<name>A0ABT5I0E5_VOGIN</name>
<dbReference type="RefSeq" id="WP_272802207.1">
    <property type="nucleotide sequence ID" value="NZ_JAQQKY010000001.1"/>
</dbReference>
<evidence type="ECO:0000313" key="5">
    <source>
        <dbReference type="EMBL" id="MDC7689644.1"/>
    </source>
</evidence>
<keyword evidence="5" id="KW-0808">Transferase</keyword>
<dbReference type="NCBIfam" id="NF005871">
    <property type="entry name" value="PRK07811.1"/>
    <property type="match status" value="1"/>
</dbReference>
<dbReference type="PROSITE" id="PS00868">
    <property type="entry name" value="CYS_MET_METAB_PP"/>
    <property type="match status" value="1"/>
</dbReference>
<gene>
    <name evidence="5" type="ORF">PQU93_02435</name>
</gene>
<dbReference type="EC" id="2.5.1.48" evidence="5"/>
<dbReference type="GO" id="GO:0003962">
    <property type="term" value="F:cystathionine gamma-synthase activity"/>
    <property type="evidence" value="ECO:0007669"/>
    <property type="project" value="UniProtKB-EC"/>
</dbReference>
<comment type="similarity">
    <text evidence="2 4">Belongs to the trans-sulfuration enzymes family.</text>
</comment>
<evidence type="ECO:0000313" key="6">
    <source>
        <dbReference type="Proteomes" id="UP001221566"/>
    </source>
</evidence>
<dbReference type="InterPro" id="IPR000277">
    <property type="entry name" value="Cys/Met-Metab_PyrdxlP-dep_enz"/>
</dbReference>
<dbReference type="PANTHER" id="PTHR11808">
    <property type="entry name" value="TRANS-SULFURATION ENZYME FAMILY MEMBER"/>
    <property type="match status" value="1"/>
</dbReference>
<dbReference type="EMBL" id="JAQQKY010000001">
    <property type="protein sequence ID" value="MDC7689644.1"/>
    <property type="molecule type" value="Genomic_DNA"/>
</dbReference>
<protein>
    <submittedName>
        <fullName evidence="5">Cystathionine gamma-synthase</fullName>
        <ecNumber evidence="5">2.5.1.48</ecNumber>
    </submittedName>
</protein>
<comment type="caution">
    <text evidence="5">The sequence shown here is derived from an EMBL/GenBank/DDBJ whole genome shotgun (WGS) entry which is preliminary data.</text>
</comment>
<dbReference type="PANTHER" id="PTHR11808:SF15">
    <property type="entry name" value="CYSTATHIONINE GAMMA-LYASE"/>
    <property type="match status" value="1"/>
</dbReference>
<proteinExistence type="inferred from homology"/>
<reference evidence="5 6" key="1">
    <citation type="submission" date="2023-01" db="EMBL/GenBank/DDBJ databases">
        <title>Novel species of the genus Vogesella isolated from rivers.</title>
        <authorList>
            <person name="Lu H."/>
        </authorList>
    </citation>
    <scope>NUCLEOTIDE SEQUENCE [LARGE SCALE GENOMIC DNA]</scope>
    <source>
        <strain evidence="5 6">SH7W</strain>
    </source>
</reference>
<organism evidence="5 6">
    <name type="scientific">Vogesella indigofera</name>
    <name type="common">Pseudomonas indigofera</name>
    <dbReference type="NCBI Taxonomy" id="45465"/>
    <lineage>
        <taxon>Bacteria</taxon>
        <taxon>Pseudomonadati</taxon>
        <taxon>Pseudomonadota</taxon>
        <taxon>Betaproteobacteria</taxon>
        <taxon>Neisseriales</taxon>
        <taxon>Chromobacteriaceae</taxon>
        <taxon>Vogesella</taxon>
    </lineage>
</organism>